<name>A0ABD3UHA6_SINWO</name>
<reference evidence="1 2" key="1">
    <citation type="submission" date="2024-11" db="EMBL/GenBank/DDBJ databases">
        <title>Chromosome-level genome assembly of the freshwater bivalve Anodonta woodiana.</title>
        <authorList>
            <person name="Chen X."/>
        </authorList>
    </citation>
    <scope>NUCLEOTIDE SEQUENCE [LARGE SCALE GENOMIC DNA]</scope>
    <source>
        <strain evidence="1">MN2024</strain>
        <tissue evidence="1">Gills</tissue>
    </source>
</reference>
<evidence type="ECO:0000313" key="2">
    <source>
        <dbReference type="Proteomes" id="UP001634394"/>
    </source>
</evidence>
<gene>
    <name evidence="1" type="ORF">ACJMK2_018818</name>
</gene>
<organism evidence="1 2">
    <name type="scientific">Sinanodonta woodiana</name>
    <name type="common">Chinese pond mussel</name>
    <name type="synonym">Anodonta woodiana</name>
    <dbReference type="NCBI Taxonomy" id="1069815"/>
    <lineage>
        <taxon>Eukaryota</taxon>
        <taxon>Metazoa</taxon>
        <taxon>Spiralia</taxon>
        <taxon>Lophotrochozoa</taxon>
        <taxon>Mollusca</taxon>
        <taxon>Bivalvia</taxon>
        <taxon>Autobranchia</taxon>
        <taxon>Heteroconchia</taxon>
        <taxon>Palaeoheterodonta</taxon>
        <taxon>Unionida</taxon>
        <taxon>Unionoidea</taxon>
        <taxon>Unionidae</taxon>
        <taxon>Unioninae</taxon>
        <taxon>Sinanodonta</taxon>
    </lineage>
</organism>
<accession>A0ABD3UHA6</accession>
<protein>
    <submittedName>
        <fullName evidence="1">Uncharacterized protein</fullName>
    </submittedName>
</protein>
<proteinExistence type="predicted"/>
<dbReference type="EMBL" id="JBJQND010000016">
    <property type="protein sequence ID" value="KAL3847928.1"/>
    <property type="molecule type" value="Genomic_DNA"/>
</dbReference>
<dbReference type="Proteomes" id="UP001634394">
    <property type="component" value="Unassembled WGS sequence"/>
</dbReference>
<feature type="non-terminal residue" evidence="1">
    <location>
        <position position="1"/>
    </location>
</feature>
<sequence length="64" mass="6929">SSTAIVNTPMEKADSRSFADNADCRYTVVLNGTIRYIVTIGNGMQESCTETISLQDLGVTELIN</sequence>
<keyword evidence="2" id="KW-1185">Reference proteome</keyword>
<dbReference type="AlphaFoldDB" id="A0ABD3UHA6"/>
<comment type="caution">
    <text evidence="1">The sequence shown here is derived from an EMBL/GenBank/DDBJ whole genome shotgun (WGS) entry which is preliminary data.</text>
</comment>
<evidence type="ECO:0000313" key="1">
    <source>
        <dbReference type="EMBL" id="KAL3847928.1"/>
    </source>
</evidence>